<feature type="signal peptide" evidence="11">
    <location>
        <begin position="1"/>
        <end position="18"/>
    </location>
</feature>
<dbReference type="GO" id="GO:0046274">
    <property type="term" value="P:lignin catabolic process"/>
    <property type="evidence" value="ECO:0007669"/>
    <property type="project" value="UniProtKB-KW"/>
</dbReference>
<dbReference type="AlphaFoldDB" id="A0A6A6V767"/>
<dbReference type="GO" id="GO:0005507">
    <property type="term" value="F:copper ion binding"/>
    <property type="evidence" value="ECO:0007669"/>
    <property type="project" value="InterPro"/>
</dbReference>
<evidence type="ECO:0000256" key="7">
    <source>
        <dbReference type="ARBA" id="ARBA00023008"/>
    </source>
</evidence>
<feature type="chain" id="PRO_5025522611" description="laccase" evidence="11">
    <location>
        <begin position="19"/>
        <end position="592"/>
    </location>
</feature>
<evidence type="ECO:0000256" key="2">
    <source>
        <dbReference type="ARBA" id="ARBA00001935"/>
    </source>
</evidence>
<dbReference type="InterPro" id="IPR001117">
    <property type="entry name" value="Cu-oxidase_2nd"/>
</dbReference>
<dbReference type="InterPro" id="IPR011706">
    <property type="entry name" value="Cu-oxidase_C"/>
</dbReference>
<keyword evidence="7" id="KW-0186">Copper</keyword>
<evidence type="ECO:0000256" key="6">
    <source>
        <dbReference type="ARBA" id="ARBA00023002"/>
    </source>
</evidence>
<keyword evidence="16" id="KW-1185">Reference proteome</keyword>
<dbReference type="Proteomes" id="UP000799440">
    <property type="component" value="Unassembled WGS sequence"/>
</dbReference>
<dbReference type="FunFam" id="2.60.40.420:FF:000021">
    <property type="entry name" value="Extracellular dihydrogeodin oxidase/laccase"/>
    <property type="match status" value="1"/>
</dbReference>
<keyword evidence="11" id="KW-0732">Signal</keyword>
<evidence type="ECO:0000256" key="4">
    <source>
        <dbReference type="ARBA" id="ARBA00012297"/>
    </source>
</evidence>
<dbReference type="Pfam" id="PF00394">
    <property type="entry name" value="Cu-oxidase"/>
    <property type="match status" value="1"/>
</dbReference>
<dbReference type="OrthoDB" id="2121828at2759"/>
<sequence>MLLHQLACWLSLGSAVLGASLPRHASPEAGSPVVVERQATTSSPVPDSACTNGPRTRNCWSNGFSIATDFDAKSPPAGKTVTYDLTITNTTVDPDGTGGRLAMLINGQYPGPTIRAAWGDTLIVNVKNELQHNGTGIHWHGLRQLNSCQHDGVPGVTECPIAPGKTRKYVFKCTQFGTSWYHSHWSAQYGEGVVGTIVIDGPATANYDEDLGVFPITDWTYDTAFALNERAQHSRTGPPLGDTILVNGKHKSPSGTGEYYKMTVKKGKKYRVRIINTSVDSVFHVSFDGHPFTVMTSDFVPIKTYVTNQITLNIGQRYDVVINANATTPGNFWARVAVGTACGGNKIIQSGIPMGAILHYEGAPDTEPTSTGVTMRTHCNDETGLVPFVPNTVPSSIVAQDELSLNHKQDATTDQLFRWTIDGSTHIVNWTQPTLKSALENREDYGNNSNVYEIQTRDNWYMWWIQTRTFIPLPHPIHLHGHDFYIVGSGPGVWDGTTNGLTFNNPTRRDTATLPAGGYLLIAFPADNPGTWVMHCHIAWHAAQGLSVQFVERQGEISAAIGDKAEFNKGCDEWADYWQPGNHPYEQTDSGL</sequence>
<dbReference type="Gene3D" id="2.60.40.420">
    <property type="entry name" value="Cupredoxins - blue copper proteins"/>
    <property type="match status" value="3"/>
</dbReference>
<protein>
    <recommendedName>
        <fullName evidence="4">laccase</fullName>
        <ecNumber evidence="4">1.10.3.2</ecNumber>
    </recommendedName>
</protein>
<evidence type="ECO:0000256" key="9">
    <source>
        <dbReference type="ARBA" id="ARBA00023185"/>
    </source>
</evidence>
<dbReference type="PROSITE" id="PS00079">
    <property type="entry name" value="MULTICOPPER_OXIDASE1"/>
    <property type="match status" value="1"/>
</dbReference>
<evidence type="ECO:0000256" key="3">
    <source>
        <dbReference type="ARBA" id="ARBA00010609"/>
    </source>
</evidence>
<keyword evidence="8" id="KW-0325">Glycoprotein</keyword>
<dbReference type="CDD" id="cd13901">
    <property type="entry name" value="CuRO_3_MaLCC_like"/>
    <property type="match status" value="1"/>
</dbReference>
<evidence type="ECO:0000256" key="11">
    <source>
        <dbReference type="SAM" id="SignalP"/>
    </source>
</evidence>
<proteinExistence type="inferred from homology"/>
<feature type="domain" description="Plastocyanin-like" evidence="14">
    <location>
        <begin position="87"/>
        <end position="202"/>
    </location>
</feature>
<evidence type="ECO:0000259" key="13">
    <source>
        <dbReference type="Pfam" id="PF07731"/>
    </source>
</evidence>
<organism evidence="15 16">
    <name type="scientific">Sporormia fimetaria CBS 119925</name>
    <dbReference type="NCBI Taxonomy" id="1340428"/>
    <lineage>
        <taxon>Eukaryota</taxon>
        <taxon>Fungi</taxon>
        <taxon>Dikarya</taxon>
        <taxon>Ascomycota</taxon>
        <taxon>Pezizomycotina</taxon>
        <taxon>Dothideomycetes</taxon>
        <taxon>Pleosporomycetidae</taxon>
        <taxon>Pleosporales</taxon>
        <taxon>Sporormiaceae</taxon>
        <taxon>Sporormia</taxon>
    </lineage>
</organism>
<evidence type="ECO:0000313" key="15">
    <source>
        <dbReference type="EMBL" id="KAF2746542.1"/>
    </source>
</evidence>
<keyword evidence="5" id="KW-0479">Metal-binding</keyword>
<dbReference type="CDD" id="cd13880">
    <property type="entry name" value="CuRO_2_MaLCC_like"/>
    <property type="match status" value="1"/>
</dbReference>
<dbReference type="EMBL" id="MU006577">
    <property type="protein sequence ID" value="KAF2746542.1"/>
    <property type="molecule type" value="Genomic_DNA"/>
</dbReference>
<accession>A0A6A6V767</accession>
<feature type="domain" description="Plastocyanin-like" evidence="12">
    <location>
        <begin position="213"/>
        <end position="363"/>
    </location>
</feature>
<dbReference type="SUPFAM" id="SSF49503">
    <property type="entry name" value="Cupredoxins"/>
    <property type="match status" value="3"/>
</dbReference>
<dbReference type="InterPro" id="IPR008972">
    <property type="entry name" value="Cupredoxin"/>
</dbReference>
<comment type="catalytic activity">
    <reaction evidence="1">
        <text>4 hydroquinone + O2 = 4 benzosemiquinone + 2 H2O</text>
        <dbReference type="Rhea" id="RHEA:11276"/>
        <dbReference type="ChEBI" id="CHEBI:15377"/>
        <dbReference type="ChEBI" id="CHEBI:15379"/>
        <dbReference type="ChEBI" id="CHEBI:17594"/>
        <dbReference type="ChEBI" id="CHEBI:17977"/>
        <dbReference type="EC" id="1.10.3.2"/>
    </reaction>
</comment>
<dbReference type="InterPro" id="IPR002355">
    <property type="entry name" value="Cu_oxidase_Cu_BS"/>
</dbReference>
<dbReference type="InterPro" id="IPR011707">
    <property type="entry name" value="Cu-oxidase-like_N"/>
</dbReference>
<gene>
    <name evidence="15" type="ORF">M011DRAFT_495009</name>
</gene>
<reference evidence="15" key="1">
    <citation type="journal article" date="2020" name="Stud. Mycol.">
        <title>101 Dothideomycetes genomes: a test case for predicting lifestyles and emergence of pathogens.</title>
        <authorList>
            <person name="Haridas S."/>
            <person name="Albert R."/>
            <person name="Binder M."/>
            <person name="Bloem J."/>
            <person name="Labutti K."/>
            <person name="Salamov A."/>
            <person name="Andreopoulos B."/>
            <person name="Baker S."/>
            <person name="Barry K."/>
            <person name="Bills G."/>
            <person name="Bluhm B."/>
            <person name="Cannon C."/>
            <person name="Castanera R."/>
            <person name="Culley D."/>
            <person name="Daum C."/>
            <person name="Ezra D."/>
            <person name="Gonzalez J."/>
            <person name="Henrissat B."/>
            <person name="Kuo A."/>
            <person name="Liang C."/>
            <person name="Lipzen A."/>
            <person name="Lutzoni F."/>
            <person name="Magnuson J."/>
            <person name="Mondo S."/>
            <person name="Nolan M."/>
            <person name="Ohm R."/>
            <person name="Pangilinan J."/>
            <person name="Park H.-J."/>
            <person name="Ramirez L."/>
            <person name="Alfaro M."/>
            <person name="Sun H."/>
            <person name="Tritt A."/>
            <person name="Yoshinaga Y."/>
            <person name="Zwiers L.-H."/>
            <person name="Turgeon B."/>
            <person name="Goodwin S."/>
            <person name="Spatafora J."/>
            <person name="Crous P."/>
            <person name="Grigoriev I."/>
        </authorList>
    </citation>
    <scope>NUCLEOTIDE SEQUENCE</scope>
    <source>
        <strain evidence="15">CBS 119925</strain>
    </source>
</reference>
<comment type="cofactor">
    <cofactor evidence="2">
        <name>Cu cation</name>
        <dbReference type="ChEBI" id="CHEBI:23378"/>
    </cofactor>
</comment>
<dbReference type="PANTHER" id="PTHR11709:SF87">
    <property type="entry name" value="LACCASE"/>
    <property type="match status" value="1"/>
</dbReference>
<evidence type="ECO:0000259" key="12">
    <source>
        <dbReference type="Pfam" id="PF00394"/>
    </source>
</evidence>
<evidence type="ECO:0000256" key="1">
    <source>
        <dbReference type="ARBA" id="ARBA00000349"/>
    </source>
</evidence>
<dbReference type="InterPro" id="IPR033138">
    <property type="entry name" value="Cu_oxidase_CS"/>
</dbReference>
<dbReference type="FunFam" id="2.60.40.420:FF:000045">
    <property type="entry name" value="Laccase 2"/>
    <property type="match status" value="1"/>
</dbReference>
<name>A0A6A6V767_9PLEO</name>
<evidence type="ECO:0000256" key="8">
    <source>
        <dbReference type="ARBA" id="ARBA00023180"/>
    </source>
</evidence>
<dbReference type="Pfam" id="PF07731">
    <property type="entry name" value="Cu-oxidase_2"/>
    <property type="match status" value="1"/>
</dbReference>
<dbReference type="PANTHER" id="PTHR11709">
    <property type="entry name" value="MULTI-COPPER OXIDASE"/>
    <property type="match status" value="1"/>
</dbReference>
<dbReference type="EC" id="1.10.3.2" evidence="4"/>
<evidence type="ECO:0000256" key="5">
    <source>
        <dbReference type="ARBA" id="ARBA00022723"/>
    </source>
</evidence>
<dbReference type="InterPro" id="IPR045087">
    <property type="entry name" value="Cu-oxidase_fam"/>
</dbReference>
<dbReference type="GO" id="GO:0052716">
    <property type="term" value="F:hydroquinone:oxygen oxidoreductase activity"/>
    <property type="evidence" value="ECO:0007669"/>
    <property type="project" value="UniProtKB-EC"/>
</dbReference>
<comment type="similarity">
    <text evidence="3">Belongs to the multicopper oxidase family.</text>
</comment>
<dbReference type="Pfam" id="PF07732">
    <property type="entry name" value="Cu-oxidase_3"/>
    <property type="match status" value="1"/>
</dbReference>
<dbReference type="PROSITE" id="PS00080">
    <property type="entry name" value="MULTICOPPER_OXIDASE2"/>
    <property type="match status" value="1"/>
</dbReference>
<evidence type="ECO:0000259" key="14">
    <source>
        <dbReference type="Pfam" id="PF07732"/>
    </source>
</evidence>
<feature type="region of interest" description="Disordered" evidence="10">
    <location>
        <begin position="25"/>
        <end position="52"/>
    </location>
</feature>
<evidence type="ECO:0000256" key="10">
    <source>
        <dbReference type="SAM" id="MobiDB-lite"/>
    </source>
</evidence>
<keyword evidence="6" id="KW-0560">Oxidoreductase</keyword>
<dbReference type="CDD" id="cd13854">
    <property type="entry name" value="CuRO_1_MaLCC_like"/>
    <property type="match status" value="1"/>
</dbReference>
<feature type="domain" description="Plastocyanin-like" evidence="13">
    <location>
        <begin position="434"/>
        <end position="555"/>
    </location>
</feature>
<feature type="compositionally biased region" description="Polar residues" evidence="10">
    <location>
        <begin position="38"/>
        <end position="52"/>
    </location>
</feature>
<keyword evidence="9" id="KW-0439">Lignin degradation</keyword>
<evidence type="ECO:0000313" key="16">
    <source>
        <dbReference type="Proteomes" id="UP000799440"/>
    </source>
</evidence>